<dbReference type="PANTHER" id="PTHR24321">
    <property type="entry name" value="DEHYDROGENASES, SHORT CHAIN"/>
    <property type="match status" value="1"/>
</dbReference>
<dbReference type="SUPFAM" id="SSF51735">
    <property type="entry name" value="NAD(P)-binding Rossmann-fold domains"/>
    <property type="match status" value="1"/>
</dbReference>
<dbReference type="Proteomes" id="UP000565286">
    <property type="component" value="Unassembled WGS sequence"/>
</dbReference>
<dbReference type="AlphaFoldDB" id="A0A7W6CK46"/>
<dbReference type="GO" id="GO:0016491">
    <property type="term" value="F:oxidoreductase activity"/>
    <property type="evidence" value="ECO:0007669"/>
    <property type="project" value="UniProtKB-KW"/>
</dbReference>
<name>A0A7W6CK46_9HYPH</name>
<dbReference type="RefSeq" id="WP_210290199.1">
    <property type="nucleotide sequence ID" value="NZ_JACIDV010000021.1"/>
</dbReference>
<dbReference type="EMBL" id="JACIDV010000021">
    <property type="protein sequence ID" value="MBB3948556.1"/>
    <property type="molecule type" value="Genomic_DNA"/>
</dbReference>
<comment type="caution">
    <text evidence="3">The sequence shown here is derived from an EMBL/GenBank/DDBJ whole genome shotgun (WGS) entry which is preliminary data.</text>
</comment>
<accession>A0A7W6CK46</accession>
<proteinExistence type="inferred from homology"/>
<keyword evidence="4" id="KW-1185">Reference proteome</keyword>
<dbReference type="PRINTS" id="PR00080">
    <property type="entry name" value="SDRFAMILY"/>
</dbReference>
<comment type="similarity">
    <text evidence="1">Belongs to the short-chain dehydrogenases/reductases (SDR) family.</text>
</comment>
<dbReference type="InterPro" id="IPR002347">
    <property type="entry name" value="SDR_fam"/>
</dbReference>
<evidence type="ECO:0000313" key="3">
    <source>
        <dbReference type="EMBL" id="MBB3948556.1"/>
    </source>
</evidence>
<organism evidence="3 4">
    <name type="scientific">Rhizobium skierniewicense</name>
    <dbReference type="NCBI Taxonomy" id="984260"/>
    <lineage>
        <taxon>Bacteria</taxon>
        <taxon>Pseudomonadati</taxon>
        <taxon>Pseudomonadota</taxon>
        <taxon>Alphaproteobacteria</taxon>
        <taxon>Hyphomicrobiales</taxon>
        <taxon>Rhizobiaceae</taxon>
        <taxon>Rhizobium/Agrobacterium group</taxon>
        <taxon>Rhizobium</taxon>
    </lineage>
</organism>
<reference evidence="3 4" key="1">
    <citation type="submission" date="2020-08" db="EMBL/GenBank/DDBJ databases">
        <title>Genomic Encyclopedia of Type Strains, Phase IV (KMG-IV): sequencing the most valuable type-strain genomes for metagenomic binning, comparative biology and taxonomic classification.</title>
        <authorList>
            <person name="Goeker M."/>
        </authorList>
    </citation>
    <scope>NUCLEOTIDE SEQUENCE [LARGE SCALE GENOMIC DNA]</scope>
    <source>
        <strain evidence="3 4">DSM 26438</strain>
    </source>
</reference>
<dbReference type="FunFam" id="3.40.50.720:FF:000084">
    <property type="entry name" value="Short-chain dehydrogenase reductase"/>
    <property type="match status" value="1"/>
</dbReference>
<evidence type="ECO:0000256" key="2">
    <source>
        <dbReference type="ARBA" id="ARBA00023002"/>
    </source>
</evidence>
<dbReference type="PANTHER" id="PTHR24321:SF8">
    <property type="entry name" value="ESTRADIOL 17-BETA-DEHYDROGENASE 8-RELATED"/>
    <property type="match status" value="1"/>
</dbReference>
<dbReference type="Gene3D" id="3.40.50.720">
    <property type="entry name" value="NAD(P)-binding Rossmann-like Domain"/>
    <property type="match status" value="1"/>
</dbReference>
<keyword evidence="2" id="KW-0560">Oxidoreductase</keyword>
<dbReference type="NCBIfam" id="NF005559">
    <property type="entry name" value="PRK07231.1"/>
    <property type="match status" value="1"/>
</dbReference>
<dbReference type="InterPro" id="IPR020904">
    <property type="entry name" value="Sc_DH/Rdtase_CS"/>
</dbReference>
<evidence type="ECO:0000256" key="1">
    <source>
        <dbReference type="ARBA" id="ARBA00006484"/>
    </source>
</evidence>
<sequence>MVGRYPDLAGKKVLITGAGSGIGAATAQRFLNEGATVFAVDINAQALAKSWEQVPEDRLHQIVCDVTDYDAMISNYDKISRDHGAIDVVFANAGISIRHDLIDMSYKDWRRVIDVNLHGVFHTVMPAARIMHAAGSGSIIMMGSTNGMSAHKHYADYNVSKAGVIMLARSMALELAPVVRVNAICPGYVLTPMQKAEYTPDMLRAVDQKIPLGRHADPAEVAALVAFLASSEASYLTGTQIPIDGGETA</sequence>
<dbReference type="InterPro" id="IPR036291">
    <property type="entry name" value="NAD(P)-bd_dom_sf"/>
</dbReference>
<dbReference type="Pfam" id="PF13561">
    <property type="entry name" value="adh_short_C2"/>
    <property type="match status" value="1"/>
</dbReference>
<dbReference type="PRINTS" id="PR00081">
    <property type="entry name" value="GDHRDH"/>
</dbReference>
<dbReference type="CDD" id="cd05233">
    <property type="entry name" value="SDR_c"/>
    <property type="match status" value="1"/>
</dbReference>
<gene>
    <name evidence="3" type="ORF">GGQ73_004544</name>
</gene>
<protein>
    <submittedName>
        <fullName evidence="3">NAD(P)-dependent dehydrogenase (Short-subunit alcohol dehydrogenase family)</fullName>
    </submittedName>
</protein>
<evidence type="ECO:0000313" key="4">
    <source>
        <dbReference type="Proteomes" id="UP000565286"/>
    </source>
</evidence>
<dbReference type="PROSITE" id="PS00061">
    <property type="entry name" value="ADH_SHORT"/>
    <property type="match status" value="1"/>
</dbReference>